<evidence type="ECO:0000313" key="4">
    <source>
        <dbReference type="Proteomes" id="UP000752292"/>
    </source>
</evidence>
<dbReference type="SMART" id="SM00858">
    <property type="entry name" value="SAF"/>
    <property type="match status" value="1"/>
</dbReference>
<gene>
    <name evidence="3" type="ORF">HY618_07835</name>
</gene>
<dbReference type="InterPro" id="IPR044144">
    <property type="entry name" value="SAF_UxaA/GarD"/>
</dbReference>
<organism evidence="3 4">
    <name type="scientific">Tectimicrobiota bacterium</name>
    <dbReference type="NCBI Taxonomy" id="2528274"/>
    <lineage>
        <taxon>Bacteria</taxon>
        <taxon>Pseudomonadati</taxon>
        <taxon>Nitrospinota/Tectimicrobiota group</taxon>
        <taxon>Candidatus Tectimicrobiota</taxon>
    </lineage>
</organism>
<feature type="domain" description="SAF" evidence="2">
    <location>
        <begin position="12"/>
        <end position="88"/>
    </location>
</feature>
<dbReference type="PANTHER" id="PTHR30536">
    <property type="entry name" value="ALTRONATE/GALACTARATE DEHYDRATASE"/>
    <property type="match status" value="1"/>
</dbReference>
<protein>
    <submittedName>
        <fullName evidence="3">UxaA family hydrolase</fullName>
    </submittedName>
</protein>
<dbReference type="Proteomes" id="UP000752292">
    <property type="component" value="Unassembled WGS sequence"/>
</dbReference>
<evidence type="ECO:0000313" key="3">
    <source>
        <dbReference type="EMBL" id="MBI4252355.1"/>
    </source>
</evidence>
<keyword evidence="1" id="KW-0456">Lyase</keyword>
<dbReference type="GO" id="GO:0016829">
    <property type="term" value="F:lyase activity"/>
    <property type="evidence" value="ECO:0007669"/>
    <property type="project" value="UniProtKB-KW"/>
</dbReference>
<dbReference type="EMBL" id="JACQRX010000340">
    <property type="protein sequence ID" value="MBI4252355.1"/>
    <property type="molecule type" value="Genomic_DNA"/>
</dbReference>
<dbReference type="GO" id="GO:0016787">
    <property type="term" value="F:hydrolase activity"/>
    <property type="evidence" value="ECO:0007669"/>
    <property type="project" value="UniProtKB-KW"/>
</dbReference>
<evidence type="ECO:0000259" key="2">
    <source>
        <dbReference type="SMART" id="SM00858"/>
    </source>
</evidence>
<accession>A0A933EA88</accession>
<dbReference type="InterPro" id="IPR052172">
    <property type="entry name" value="UxaA_altronate/galactarate_dh"/>
</dbReference>
<dbReference type="Gene3D" id="2.30.130.110">
    <property type="match status" value="1"/>
</dbReference>
<proteinExistence type="predicted"/>
<dbReference type="CDD" id="cd11613">
    <property type="entry name" value="SAF_AH_GD"/>
    <property type="match status" value="1"/>
</dbReference>
<comment type="caution">
    <text evidence="3">The sequence shown here is derived from an EMBL/GenBank/DDBJ whole genome shotgun (WGS) entry which is preliminary data.</text>
</comment>
<keyword evidence="3" id="KW-0378">Hydrolase</keyword>
<dbReference type="GO" id="GO:0019698">
    <property type="term" value="P:D-galacturonate catabolic process"/>
    <property type="evidence" value="ECO:0007669"/>
    <property type="project" value="TreeGrafter"/>
</dbReference>
<dbReference type="InterPro" id="IPR013974">
    <property type="entry name" value="SAF"/>
</dbReference>
<name>A0A933EA88_UNCTE</name>
<evidence type="ECO:0000256" key="1">
    <source>
        <dbReference type="ARBA" id="ARBA00023239"/>
    </source>
</evidence>
<reference evidence="3" key="1">
    <citation type="submission" date="2020-07" db="EMBL/GenBank/DDBJ databases">
        <title>Huge and variable diversity of episymbiotic CPR bacteria and DPANN archaea in groundwater ecosystems.</title>
        <authorList>
            <person name="He C.Y."/>
            <person name="Keren R."/>
            <person name="Whittaker M."/>
            <person name="Farag I.F."/>
            <person name="Doudna J."/>
            <person name="Cate J.H.D."/>
            <person name="Banfield J.F."/>
        </authorList>
    </citation>
    <scope>NUCLEOTIDE SEQUENCE</scope>
    <source>
        <strain evidence="3">NC_groundwater_1370_Ag_S-0.2um_69_93</strain>
    </source>
</reference>
<dbReference type="AlphaFoldDB" id="A0A933EA88"/>
<dbReference type="PANTHER" id="PTHR30536:SF5">
    <property type="entry name" value="ALTRONATE DEHYDRATASE"/>
    <property type="match status" value="1"/>
</dbReference>
<sequence length="100" mass="10970">MPVTAMIIDKSDNVATCLSKVKRGEKVQLMLNGRKGRAVKANQDIPYIHKICIKALKKGQPCMKYGLPIGVASKDIRVGDYIHIHNVESARGRGDLAAKK</sequence>